<protein>
    <recommendedName>
        <fullName evidence="3">DDE Tnp4 domain-containing protein</fullName>
    </recommendedName>
</protein>
<dbReference type="Pfam" id="PF13359">
    <property type="entry name" value="DDE_Tnp_4"/>
    <property type="match status" value="1"/>
</dbReference>
<dbReference type="GO" id="GO:0046872">
    <property type="term" value="F:metal ion binding"/>
    <property type="evidence" value="ECO:0007669"/>
    <property type="project" value="UniProtKB-KW"/>
</dbReference>
<comment type="caution">
    <text evidence="4">The sequence shown here is derived from an EMBL/GenBank/DDBJ whole genome shotgun (WGS) entry which is preliminary data.</text>
</comment>
<keyword evidence="5" id="KW-1185">Reference proteome</keyword>
<evidence type="ECO:0000256" key="2">
    <source>
        <dbReference type="ARBA" id="ARBA00022723"/>
    </source>
</evidence>
<sequence length="314" mass="35806">MFAKKNVLAAAIMLFNDEILEEDEMFCVFSELNRKNPPFPYWNYDCIEKQMDDMSSAEIKSEFRFGHSELPLLAEALQIPQYFVCNHIYRTNGHLLQDLNQPWLEPQQLESFARAIHQRGAALSNCWGFVDGTARPICRPGEHQRIMYNGHKRMHGIKFQSVVAPNGLIANLYGPVEGKRHDAGMLRMSGLLDQLQQFSHSPAGQPLCIYGDPAYPLRIHLQAPYKAAHLTQDQEAFNSSMSDVRSAVEWVFGDILSYFAFLDFKKNLKIGLSPIGTMYSVCGLLRNAITCFYGSITSDYFDLQPPTIQEYFQI</sequence>
<dbReference type="PANTHER" id="PTHR34615">
    <property type="entry name" value="PX DOMAIN-CONTAINING PROTEIN"/>
    <property type="match status" value="1"/>
</dbReference>
<evidence type="ECO:0000256" key="1">
    <source>
        <dbReference type="ARBA" id="ARBA00001968"/>
    </source>
</evidence>
<organism evidence="4 5">
    <name type="scientific">Acropora cervicornis</name>
    <name type="common">Staghorn coral</name>
    <dbReference type="NCBI Taxonomy" id="6130"/>
    <lineage>
        <taxon>Eukaryota</taxon>
        <taxon>Metazoa</taxon>
        <taxon>Cnidaria</taxon>
        <taxon>Anthozoa</taxon>
        <taxon>Hexacorallia</taxon>
        <taxon>Scleractinia</taxon>
        <taxon>Astrocoeniina</taxon>
        <taxon>Acroporidae</taxon>
        <taxon>Acropora</taxon>
    </lineage>
</organism>
<accession>A0AAD9Q2B1</accession>
<dbReference type="AlphaFoldDB" id="A0AAD9Q2B1"/>
<feature type="domain" description="DDE Tnp4" evidence="3">
    <location>
        <begin position="130"/>
        <end position="287"/>
    </location>
</feature>
<evidence type="ECO:0000259" key="3">
    <source>
        <dbReference type="Pfam" id="PF13359"/>
    </source>
</evidence>
<comment type="cofactor">
    <cofactor evidence="1">
        <name>a divalent metal cation</name>
        <dbReference type="ChEBI" id="CHEBI:60240"/>
    </cofactor>
</comment>
<name>A0AAD9Q2B1_ACRCE</name>
<dbReference type="InterPro" id="IPR027806">
    <property type="entry name" value="HARBI1_dom"/>
</dbReference>
<dbReference type="EMBL" id="JARQWQ010000077">
    <property type="protein sequence ID" value="KAK2553462.1"/>
    <property type="molecule type" value="Genomic_DNA"/>
</dbReference>
<evidence type="ECO:0000313" key="5">
    <source>
        <dbReference type="Proteomes" id="UP001249851"/>
    </source>
</evidence>
<dbReference type="PANTHER" id="PTHR34615:SF1">
    <property type="entry name" value="PX DOMAIN-CONTAINING PROTEIN"/>
    <property type="match status" value="1"/>
</dbReference>
<evidence type="ECO:0000313" key="4">
    <source>
        <dbReference type="EMBL" id="KAK2553462.1"/>
    </source>
</evidence>
<keyword evidence="2" id="KW-0479">Metal-binding</keyword>
<reference evidence="4" key="1">
    <citation type="journal article" date="2023" name="G3 (Bethesda)">
        <title>Whole genome assembly and annotation of the endangered Caribbean coral Acropora cervicornis.</title>
        <authorList>
            <person name="Selwyn J.D."/>
            <person name="Vollmer S.V."/>
        </authorList>
    </citation>
    <scope>NUCLEOTIDE SEQUENCE</scope>
    <source>
        <strain evidence="4">K2</strain>
    </source>
</reference>
<gene>
    <name evidence="4" type="ORF">P5673_025221</name>
</gene>
<proteinExistence type="predicted"/>
<dbReference type="Proteomes" id="UP001249851">
    <property type="component" value="Unassembled WGS sequence"/>
</dbReference>
<reference evidence="4" key="2">
    <citation type="journal article" date="2023" name="Science">
        <title>Genomic signatures of disease resistance in endangered staghorn corals.</title>
        <authorList>
            <person name="Vollmer S.V."/>
            <person name="Selwyn J.D."/>
            <person name="Despard B.A."/>
            <person name="Roesel C.L."/>
        </authorList>
    </citation>
    <scope>NUCLEOTIDE SEQUENCE</scope>
    <source>
        <strain evidence="4">K2</strain>
    </source>
</reference>